<dbReference type="KEGG" id="cbr:CBG_27131"/>
<dbReference type="GeneID" id="68918589"/>
<dbReference type="HOGENOM" id="CLU_1628534_0_0_1"/>
<evidence type="ECO:0000256" key="1">
    <source>
        <dbReference type="SAM" id="MobiDB-lite"/>
    </source>
</evidence>
<keyword evidence="3" id="KW-1185">Reference proteome</keyword>
<dbReference type="AlphaFoldDB" id="B6IL41"/>
<evidence type="ECO:0000313" key="3">
    <source>
        <dbReference type="Proteomes" id="UP000008549"/>
    </source>
</evidence>
<accession>B6IL41</accession>
<dbReference type="CTD" id="68918589"/>
<gene>
    <name evidence="2" type="ORF">CBG27131</name>
    <name evidence="2" type="ORF">CBG_27131</name>
</gene>
<protein>
    <submittedName>
        <fullName evidence="2">Protein CBG27131</fullName>
    </submittedName>
</protein>
<feature type="compositionally biased region" description="Basic and acidic residues" evidence="1">
    <location>
        <begin position="27"/>
        <end position="55"/>
    </location>
</feature>
<reference evidence="2 3" key="2">
    <citation type="journal article" date="2011" name="PLoS Genet.">
        <title>Caenorhabditis briggsae recombinant inbred line genotypes reveal inter-strain incompatibility and the evolution of recombination.</title>
        <authorList>
            <person name="Ross J.A."/>
            <person name="Koboldt D.C."/>
            <person name="Staisch J.E."/>
            <person name="Chamberlin H.M."/>
            <person name="Gupta B.P."/>
            <person name="Miller R.D."/>
            <person name="Baird S.E."/>
            <person name="Haag E.S."/>
        </authorList>
    </citation>
    <scope>NUCLEOTIDE SEQUENCE [LARGE SCALE GENOMIC DNA]</scope>
    <source>
        <strain evidence="2 3">AF16</strain>
    </source>
</reference>
<dbReference type="RefSeq" id="XP_045100153.1">
    <property type="nucleotide sequence ID" value="XM_045237779.1"/>
</dbReference>
<dbReference type="InParanoid" id="B6IL41"/>
<dbReference type="Proteomes" id="UP000008549">
    <property type="component" value="Unassembled WGS sequence"/>
</dbReference>
<dbReference type="EMBL" id="HE601047">
    <property type="protein sequence ID" value="CAS00594.1"/>
    <property type="molecule type" value="Genomic_DNA"/>
</dbReference>
<feature type="region of interest" description="Disordered" evidence="1">
    <location>
        <begin position="26"/>
        <end position="100"/>
    </location>
</feature>
<sequence length="163" mass="19357">MLKFFKRSVKICFSVEKGFLTKIKNTPGEKKQNENKKTEPIEKSHQLKNSGDEKKMHHFHRWNVFPQRKKTKMFSEPSEPTIRRPETPTMNGEETQRQRERRLESVLKFVEGTEMNEFRGKMTWQLVMMHLLEVVKQTGNINANTDTSIKVHQLVSSREKKKK</sequence>
<reference evidence="2 3" key="1">
    <citation type="journal article" date="2003" name="PLoS Biol.">
        <title>The genome sequence of Caenorhabditis briggsae: a platform for comparative genomics.</title>
        <authorList>
            <person name="Stein L.D."/>
            <person name="Bao Z."/>
            <person name="Blasiar D."/>
            <person name="Blumenthal T."/>
            <person name="Brent M.R."/>
            <person name="Chen N."/>
            <person name="Chinwalla A."/>
            <person name="Clarke L."/>
            <person name="Clee C."/>
            <person name="Coghlan A."/>
            <person name="Coulson A."/>
            <person name="D'Eustachio P."/>
            <person name="Fitch D.H."/>
            <person name="Fulton L.A."/>
            <person name="Fulton R.E."/>
            <person name="Griffiths-Jones S."/>
            <person name="Harris T.W."/>
            <person name="Hillier L.W."/>
            <person name="Kamath R."/>
            <person name="Kuwabara P.E."/>
            <person name="Mardis E.R."/>
            <person name="Marra M.A."/>
            <person name="Miner T.L."/>
            <person name="Minx P."/>
            <person name="Mullikin J.C."/>
            <person name="Plumb R.W."/>
            <person name="Rogers J."/>
            <person name="Schein J.E."/>
            <person name="Sohrmann M."/>
            <person name="Spieth J."/>
            <person name="Stajich J.E."/>
            <person name="Wei C."/>
            <person name="Willey D."/>
            <person name="Wilson R.K."/>
            <person name="Durbin R."/>
            <person name="Waterston R.H."/>
        </authorList>
    </citation>
    <scope>NUCLEOTIDE SEQUENCE [LARGE SCALE GENOMIC DNA]</scope>
    <source>
        <strain evidence="2 3">AF16</strain>
    </source>
</reference>
<name>B6IL41_CAEBR</name>
<organism evidence="2 3">
    <name type="scientific">Caenorhabditis briggsae</name>
    <dbReference type="NCBI Taxonomy" id="6238"/>
    <lineage>
        <taxon>Eukaryota</taxon>
        <taxon>Metazoa</taxon>
        <taxon>Ecdysozoa</taxon>
        <taxon>Nematoda</taxon>
        <taxon>Chromadorea</taxon>
        <taxon>Rhabditida</taxon>
        <taxon>Rhabditina</taxon>
        <taxon>Rhabditomorpha</taxon>
        <taxon>Rhabditoidea</taxon>
        <taxon>Rhabditidae</taxon>
        <taxon>Peloderinae</taxon>
        <taxon>Caenorhabditis</taxon>
    </lineage>
</organism>
<evidence type="ECO:0000313" key="2">
    <source>
        <dbReference type="EMBL" id="CAS00594.1"/>
    </source>
</evidence>
<proteinExistence type="predicted"/>
<feature type="compositionally biased region" description="Basic residues" evidence="1">
    <location>
        <begin position="56"/>
        <end position="72"/>
    </location>
</feature>